<keyword evidence="5 8" id="KW-1133">Transmembrane helix</keyword>
<dbReference type="InterPro" id="IPR018939">
    <property type="entry name" value="Autophagy-rel_prot_27"/>
</dbReference>
<organism evidence="10 11">
    <name type="scientific">Dictyostelium firmibasis</name>
    <dbReference type="NCBI Taxonomy" id="79012"/>
    <lineage>
        <taxon>Eukaryota</taxon>
        <taxon>Amoebozoa</taxon>
        <taxon>Evosea</taxon>
        <taxon>Eumycetozoa</taxon>
        <taxon>Dictyostelia</taxon>
        <taxon>Dictyosteliales</taxon>
        <taxon>Dictyosteliaceae</taxon>
        <taxon>Dictyostelium</taxon>
    </lineage>
</organism>
<evidence type="ECO:0000256" key="9">
    <source>
        <dbReference type="SAM" id="SignalP"/>
    </source>
</evidence>
<keyword evidence="4 9" id="KW-0732">Signal</keyword>
<dbReference type="GO" id="GO:0016798">
    <property type="term" value="F:hydrolase activity, acting on glycosyl bonds"/>
    <property type="evidence" value="ECO:0007669"/>
    <property type="project" value="TreeGrafter"/>
</dbReference>
<keyword evidence="11" id="KW-1185">Reference proteome</keyword>
<dbReference type="AlphaFoldDB" id="A0AAN7YKJ2"/>
<dbReference type="GO" id="GO:0005765">
    <property type="term" value="C:lysosomal membrane"/>
    <property type="evidence" value="ECO:0007669"/>
    <property type="project" value="TreeGrafter"/>
</dbReference>
<comment type="caution">
    <text evidence="10">The sequence shown here is derived from an EMBL/GenBank/DDBJ whole genome shotgun (WGS) entry which is preliminary data.</text>
</comment>
<comment type="subcellular location">
    <subcellularLocation>
        <location evidence="1">Membrane</location>
        <topology evidence="1">Single-pass membrane protein</topology>
    </subcellularLocation>
</comment>
<keyword evidence="7" id="KW-0325">Glycoprotein</keyword>
<dbReference type="PANTHER" id="PTHR15380:SF1">
    <property type="entry name" value="CLN5-LIKE PROTEIN 1-RELATED"/>
    <property type="match status" value="1"/>
</dbReference>
<dbReference type="GO" id="GO:0007040">
    <property type="term" value="P:lysosome organization"/>
    <property type="evidence" value="ECO:0007669"/>
    <property type="project" value="TreeGrafter"/>
</dbReference>
<dbReference type="Proteomes" id="UP001344447">
    <property type="component" value="Unassembled WGS sequence"/>
</dbReference>
<reference evidence="10 11" key="1">
    <citation type="submission" date="2023-11" db="EMBL/GenBank/DDBJ databases">
        <title>Dfirmibasis_genome.</title>
        <authorList>
            <person name="Edelbroek B."/>
            <person name="Kjellin J."/>
            <person name="Jerlstrom-Hultqvist J."/>
            <person name="Soderbom F."/>
        </authorList>
    </citation>
    <scope>NUCLEOTIDE SEQUENCE [LARGE SCALE GENOMIC DNA]</scope>
    <source>
        <strain evidence="10 11">TNS-C-14</strain>
    </source>
</reference>
<comment type="similarity">
    <text evidence="2">Belongs to the CLN5 family.</text>
</comment>
<dbReference type="Pfam" id="PF15014">
    <property type="entry name" value="CLN5"/>
    <property type="match status" value="1"/>
</dbReference>
<dbReference type="Pfam" id="PF09451">
    <property type="entry name" value="ATG27"/>
    <property type="match status" value="1"/>
</dbReference>
<dbReference type="PANTHER" id="PTHR15380">
    <property type="entry name" value="CEROID-LIPOFUSCINOSIS, NEURONAL 5"/>
    <property type="match status" value="1"/>
</dbReference>
<evidence type="ECO:0000256" key="4">
    <source>
        <dbReference type="ARBA" id="ARBA00022729"/>
    </source>
</evidence>
<keyword evidence="3 8" id="KW-0812">Transmembrane</keyword>
<evidence type="ECO:0000256" key="3">
    <source>
        <dbReference type="ARBA" id="ARBA00022692"/>
    </source>
</evidence>
<protein>
    <submittedName>
        <fullName evidence="10">Uncharacterized protein</fullName>
    </submittedName>
</protein>
<accession>A0AAN7YKJ2</accession>
<gene>
    <name evidence="10" type="ORF">RB653_009907</name>
</gene>
<evidence type="ECO:0000256" key="5">
    <source>
        <dbReference type="ARBA" id="ARBA00022989"/>
    </source>
</evidence>
<evidence type="ECO:0000313" key="11">
    <source>
        <dbReference type="Proteomes" id="UP001344447"/>
    </source>
</evidence>
<evidence type="ECO:0000256" key="8">
    <source>
        <dbReference type="SAM" id="Phobius"/>
    </source>
</evidence>
<dbReference type="EMBL" id="JAVFKY010000006">
    <property type="protein sequence ID" value="KAK5574654.1"/>
    <property type="molecule type" value="Genomic_DNA"/>
</dbReference>
<name>A0AAN7YKJ2_9MYCE</name>
<feature type="transmembrane region" description="Helical" evidence="8">
    <location>
        <begin position="307"/>
        <end position="332"/>
    </location>
</feature>
<evidence type="ECO:0000256" key="6">
    <source>
        <dbReference type="ARBA" id="ARBA00023136"/>
    </source>
</evidence>
<proteinExistence type="inferred from homology"/>
<feature type="signal peptide" evidence="9">
    <location>
        <begin position="1"/>
        <end position="20"/>
    </location>
</feature>
<dbReference type="InterPro" id="IPR026138">
    <property type="entry name" value="CLN5"/>
</dbReference>
<evidence type="ECO:0000313" key="10">
    <source>
        <dbReference type="EMBL" id="KAK5574654.1"/>
    </source>
</evidence>
<keyword evidence="6 8" id="KW-0472">Membrane</keyword>
<sequence length="382" mass="42869">MNKILLFVLFLITLLQSVNGFTDNDEIVVLYLEAPLFFSKFGTLLANVNAFHSGLGFYSLNSDETYQVDFVAVPGVLESILPNRIENGEIIWNTMGKVQFNDTIDKSGYWSSEKKIMTINNEIFETFLCWAQNYNESLSYYELFDVLNRDTKELEVKSVVCNDFVWAGFNALYNLGGTYINESVIASRDVVTLYTRQHIEYIEDGSTNAEVVQFYRAMLNVSITKNQTINGLINELDQLFQGNFYLYVNGDYYNVTLDKTPFTFNYSVTPLPKGERDLSNVTFLEGCYHSPNNENSSGNNNNIGKHFIGGGWVFIIILVSFVTVYMVGGVLINKFKNDKSGLDLIPNKDSWSNLGGLISDGFGFVKSKITGSTSGGSGYSSI</sequence>
<evidence type="ECO:0000256" key="1">
    <source>
        <dbReference type="ARBA" id="ARBA00004167"/>
    </source>
</evidence>
<feature type="chain" id="PRO_5042968001" evidence="9">
    <location>
        <begin position="21"/>
        <end position="382"/>
    </location>
</feature>
<evidence type="ECO:0000256" key="2">
    <source>
        <dbReference type="ARBA" id="ARBA00007028"/>
    </source>
</evidence>
<evidence type="ECO:0000256" key="7">
    <source>
        <dbReference type="ARBA" id="ARBA00023180"/>
    </source>
</evidence>